<dbReference type="PANTHER" id="PTHR10788:SF106">
    <property type="entry name" value="BCDNA.GH08860"/>
    <property type="match status" value="1"/>
</dbReference>
<keyword evidence="3" id="KW-1185">Reference proteome</keyword>
<dbReference type="STRING" id="28034.BFX07_06960"/>
<dbReference type="InterPro" id="IPR001830">
    <property type="entry name" value="Glyco_trans_20"/>
</dbReference>
<accession>A0A1W1WM33</accession>
<reference evidence="3" key="1">
    <citation type="submission" date="2017-04" db="EMBL/GenBank/DDBJ databases">
        <authorList>
            <person name="Varghese N."/>
            <person name="Submissions S."/>
        </authorList>
    </citation>
    <scope>NUCLEOTIDE SEQUENCE [LARGE SCALE GENOMIC DNA]</scope>
    <source>
        <strain evidence="3">DSM 9293</strain>
    </source>
</reference>
<evidence type="ECO:0000313" key="3">
    <source>
        <dbReference type="Proteomes" id="UP000192660"/>
    </source>
</evidence>
<dbReference type="EMBL" id="FWWY01000001">
    <property type="protein sequence ID" value="SMC07316.1"/>
    <property type="molecule type" value="Genomic_DNA"/>
</dbReference>
<dbReference type="Gene3D" id="3.40.50.2000">
    <property type="entry name" value="Glycogen Phosphorylase B"/>
    <property type="match status" value="2"/>
</dbReference>
<dbReference type="GO" id="GO:0005992">
    <property type="term" value="P:trehalose biosynthetic process"/>
    <property type="evidence" value="ECO:0007669"/>
    <property type="project" value="InterPro"/>
</dbReference>
<dbReference type="GO" id="GO:0003825">
    <property type="term" value="F:alpha,alpha-trehalose-phosphate synthase (UDP-forming) activity"/>
    <property type="evidence" value="ECO:0007669"/>
    <property type="project" value="TreeGrafter"/>
</dbReference>
<dbReference type="OrthoDB" id="9761633at2"/>
<evidence type="ECO:0000256" key="1">
    <source>
        <dbReference type="ARBA" id="ARBA00008799"/>
    </source>
</evidence>
<dbReference type="Proteomes" id="UP000192660">
    <property type="component" value="Unassembled WGS sequence"/>
</dbReference>
<dbReference type="PANTHER" id="PTHR10788">
    <property type="entry name" value="TREHALOSE-6-PHOSPHATE SYNTHASE"/>
    <property type="match status" value="1"/>
</dbReference>
<dbReference type="SUPFAM" id="SSF53756">
    <property type="entry name" value="UDP-Glycosyltransferase/glycogen phosphorylase"/>
    <property type="match status" value="1"/>
</dbReference>
<dbReference type="AlphaFoldDB" id="A0A1W1WM33"/>
<name>A0A1W1WM33_SULTA</name>
<evidence type="ECO:0000313" key="2">
    <source>
        <dbReference type="EMBL" id="SMC07316.1"/>
    </source>
</evidence>
<comment type="similarity">
    <text evidence="1">Belongs to the glycosyltransferase 20 family.</text>
</comment>
<dbReference type="CDD" id="cd03788">
    <property type="entry name" value="GT20_TPS"/>
    <property type="match status" value="1"/>
</dbReference>
<organism evidence="2 3">
    <name type="scientific">Sulfobacillus thermosulfidooxidans (strain DSM 9293 / VKM B-1269 / AT-1)</name>
    <dbReference type="NCBI Taxonomy" id="929705"/>
    <lineage>
        <taxon>Bacteria</taxon>
        <taxon>Bacillati</taxon>
        <taxon>Bacillota</taxon>
        <taxon>Clostridia</taxon>
        <taxon>Eubacteriales</taxon>
        <taxon>Clostridiales Family XVII. Incertae Sedis</taxon>
        <taxon>Sulfobacillus</taxon>
    </lineage>
</organism>
<dbReference type="Pfam" id="PF00982">
    <property type="entry name" value="Glyco_transf_20"/>
    <property type="match status" value="1"/>
</dbReference>
<dbReference type="RefSeq" id="WP_020374748.1">
    <property type="nucleotide sequence ID" value="NZ_FWWY01000001.1"/>
</dbReference>
<sequence length="482" mass="55122">MAIKQLIEAPLVVVTNREPYVDERSNNGIRTIQKAGGVVSALDPLLQDIGGHWIAWGSGSADIEVSPGGKRQVPPEHPRYTLHRIMLNQEEIQGYYAKYSNQGLWPLSHMLIERAQFSRRAWQIYRNVNQKFAKRVSAVSPEGAWVFSHDYQLSLLPAFVRKSRPDVAIAHFWHIPWPPLTIFRLCPQHQEILRGLLGADVLGFQSELDVDNFLNAVERTLKVPVDRDTGMVTWQDRHVHVKSFPISVDFAAIQQLVETPRIRRWVRGIRRHIEHRDQILGISVDRADYTKGLLPRLDAIKEFYSLYPQYRERVTYLQVVVPSRTEVAEYRRFYDRVAKKTQEVNQLFATSSWTPIITLPHSIDRPRLMGLFRAADFAVVSSLVDGMNLVAKEFVAAQVDKRGVLLLSETTGAANELENEAFPINPLDPEGFANTLHEALSISADERAARISTMRAHLMKHTIYDWMEDIFLTLKMAAQSYV</sequence>
<gene>
    <name evidence="2" type="ORF">SAMN00768000_3325</name>
</gene>
<protein>
    <submittedName>
        <fullName evidence="2">Trehalose 6-phosphate synthase</fullName>
    </submittedName>
</protein>
<proteinExistence type="inferred from homology"/>